<evidence type="ECO:0000256" key="2">
    <source>
        <dbReference type="ARBA" id="ARBA00022747"/>
    </source>
</evidence>
<dbReference type="InterPro" id="IPR000055">
    <property type="entry name" value="Restrct_endonuc_typeI_TRD"/>
</dbReference>
<name>A0A7T3DWA6_STROR</name>
<evidence type="ECO:0000259" key="4">
    <source>
        <dbReference type="Pfam" id="PF01420"/>
    </source>
</evidence>
<dbReference type="REBASE" id="484745">
    <property type="entry name" value="S.Sor886ORF2800P"/>
</dbReference>
<dbReference type="GO" id="GO:0004519">
    <property type="term" value="F:endonuclease activity"/>
    <property type="evidence" value="ECO:0007669"/>
    <property type="project" value="UniProtKB-KW"/>
</dbReference>
<dbReference type="GO" id="GO:0009307">
    <property type="term" value="P:DNA restriction-modification system"/>
    <property type="evidence" value="ECO:0007669"/>
    <property type="project" value="UniProtKB-KW"/>
</dbReference>
<evidence type="ECO:0000256" key="3">
    <source>
        <dbReference type="ARBA" id="ARBA00023125"/>
    </source>
</evidence>
<dbReference type="Pfam" id="PF01420">
    <property type="entry name" value="Methylase_S"/>
    <property type="match status" value="2"/>
</dbReference>
<dbReference type="Proteomes" id="UP000594986">
    <property type="component" value="Chromosome"/>
</dbReference>
<keyword evidence="5" id="KW-0255">Endonuclease</keyword>
<protein>
    <submittedName>
        <fullName evidence="5">Restriction endonuclease subunit S</fullName>
    </submittedName>
</protein>
<proteinExistence type="inferred from homology"/>
<keyword evidence="2" id="KW-0680">Restriction system</keyword>
<dbReference type="PANTHER" id="PTHR30408">
    <property type="entry name" value="TYPE-1 RESTRICTION ENZYME ECOKI SPECIFICITY PROTEIN"/>
    <property type="match status" value="1"/>
</dbReference>
<dbReference type="EMBL" id="CP065706">
    <property type="protein sequence ID" value="QPS97875.1"/>
    <property type="molecule type" value="Genomic_DNA"/>
</dbReference>
<sequence>MNQHSNPKIRFKEFVNNWNNYKLGQLGNFKSGIGFPDSQQGGTEGIPFFKVSDMNNIGNETEMRNANNYVTQEQIMKNSWKVIDETPAIIFAKVGAALMLNRKRLVTRPFLIDNNTMSYSFDESWDKDFGLTLFQTINLPKYAQIGALPSYNASDIAMIKVNVPNVHEQSAIGSLFRTLDDLLDSYKDNLANYQSLKATMLSKMFPKAGQTVPEIRLDGFEGEWEFSSLGEQADITKLAGFEFTNHVVYSEEGEIPAIRGLNVKNQKVNLSDVKYIDKSDFSKLDRSKLIEDDLLFTYVGTVGEVARVPESVLWYLAPNVSRIRLNRALDSRFVLYQMASNRFKQKQIFPLIATSSQPALSMANIRKFIISFTTLEEQQAIGSYFSNLDNLISAHQEKISQLETLKKKLLQDMFI</sequence>
<gene>
    <name evidence="5" type="ORF">I6G43_02785</name>
</gene>
<reference evidence="5 6" key="1">
    <citation type="submission" date="2020-12" db="EMBL/GenBank/DDBJ databases">
        <title>FDA dAtabase for Regulatory Grade micrObial Sequences (FDA-ARGOS): Supporting development and validation of Infectious Disease Dx tests.</title>
        <authorList>
            <person name="Sproer C."/>
            <person name="Gronow S."/>
            <person name="Severitt S."/>
            <person name="Schroder I."/>
            <person name="Tallon L."/>
            <person name="Sadzewicz L."/>
            <person name="Zhao X."/>
            <person name="Boylan J."/>
            <person name="Ott S."/>
            <person name="Bowen H."/>
            <person name="Vavikolanu K."/>
            <person name="Mehta A."/>
            <person name="Aluvathingal J."/>
            <person name="Nadendla S."/>
            <person name="Lowell S."/>
            <person name="Myers T."/>
            <person name="Yan Y."/>
            <person name="Sichtig H."/>
        </authorList>
    </citation>
    <scope>NUCLEOTIDE SEQUENCE [LARGE SCALE GENOMIC DNA]</scope>
    <source>
        <strain evidence="5 6">FDAARGOS_886</strain>
    </source>
</reference>
<dbReference type="InterPro" id="IPR052021">
    <property type="entry name" value="Type-I_RS_S_subunit"/>
</dbReference>
<feature type="domain" description="Type I restriction modification DNA specificity" evidence="4">
    <location>
        <begin position="17"/>
        <end position="184"/>
    </location>
</feature>
<evidence type="ECO:0000313" key="6">
    <source>
        <dbReference type="Proteomes" id="UP000594986"/>
    </source>
</evidence>
<dbReference type="Gene3D" id="1.10.287.1120">
    <property type="entry name" value="Bipartite methylase S protein"/>
    <property type="match status" value="1"/>
</dbReference>
<dbReference type="PANTHER" id="PTHR30408:SF12">
    <property type="entry name" value="TYPE I RESTRICTION ENZYME MJAVIII SPECIFICITY SUBUNIT"/>
    <property type="match status" value="1"/>
</dbReference>
<dbReference type="RefSeq" id="WP_038806364.1">
    <property type="nucleotide sequence ID" value="NZ_CP065706.1"/>
</dbReference>
<feature type="domain" description="Type I restriction modification DNA specificity" evidence="4">
    <location>
        <begin position="223"/>
        <end position="403"/>
    </location>
</feature>
<dbReference type="AlphaFoldDB" id="A0A7T3DWA6"/>
<dbReference type="Gene3D" id="3.90.220.20">
    <property type="entry name" value="DNA methylase specificity domains"/>
    <property type="match status" value="2"/>
</dbReference>
<dbReference type="SUPFAM" id="SSF116734">
    <property type="entry name" value="DNA methylase specificity domain"/>
    <property type="match status" value="2"/>
</dbReference>
<keyword evidence="5" id="KW-0540">Nuclease</keyword>
<keyword evidence="3" id="KW-0238">DNA-binding</keyword>
<evidence type="ECO:0000313" key="5">
    <source>
        <dbReference type="EMBL" id="QPS97875.1"/>
    </source>
</evidence>
<evidence type="ECO:0000256" key="1">
    <source>
        <dbReference type="ARBA" id="ARBA00010923"/>
    </source>
</evidence>
<comment type="similarity">
    <text evidence="1">Belongs to the type-I restriction system S methylase family.</text>
</comment>
<dbReference type="GO" id="GO:0003677">
    <property type="term" value="F:DNA binding"/>
    <property type="evidence" value="ECO:0007669"/>
    <property type="project" value="UniProtKB-KW"/>
</dbReference>
<dbReference type="InterPro" id="IPR044946">
    <property type="entry name" value="Restrct_endonuc_typeI_TRD_sf"/>
</dbReference>
<organism evidence="5 6">
    <name type="scientific">Streptococcus oralis</name>
    <dbReference type="NCBI Taxonomy" id="1303"/>
    <lineage>
        <taxon>Bacteria</taxon>
        <taxon>Bacillati</taxon>
        <taxon>Bacillota</taxon>
        <taxon>Bacilli</taxon>
        <taxon>Lactobacillales</taxon>
        <taxon>Streptococcaceae</taxon>
        <taxon>Streptococcus</taxon>
    </lineage>
</organism>
<accession>A0A7T3DWA6</accession>
<keyword evidence="5" id="KW-0378">Hydrolase</keyword>